<evidence type="ECO:0000256" key="4">
    <source>
        <dbReference type="RuleBase" id="RU003684"/>
    </source>
</evidence>
<evidence type="ECO:0000256" key="2">
    <source>
        <dbReference type="ARBA" id="ARBA00022723"/>
    </source>
</evidence>
<evidence type="ECO:0000256" key="3">
    <source>
        <dbReference type="ARBA" id="ARBA00022801"/>
    </source>
</evidence>
<evidence type="ECO:0000256" key="1">
    <source>
        <dbReference type="ARBA" id="ARBA00009227"/>
    </source>
</evidence>
<sequence>MKALSVLCLTQALASLALGFSDQEPILDAVEEEARQKWDFFWGYSGISTFGHLPHKRCLVEPYERFDIGVIGVPFDTAVSYRPGKRGGNTPSFLSVEILVRVLRLIRSSTVGARFGPRAIRAASNRHLPSRGFSTYSGLNPYMSWAKVLDCGDVPVNPFDNDLALRQMTEALEELSAKRQTTSDREDLKVPKLLILGGDHSIALPALRAMNKAYGQPVAVVHFDAHLDTLHPSSYPSVWSSKQTEFTHGSMFWQAGNEGLVLNDSSIHAGLRTRITGDDWADYIRDDEQGFLRLTTEDIDDIGPQGIVDRIIERVGTERPVYLSIDIDVLDPSIAPGTGAPEPGGWTMREMNRIIRGMDKLNIVGADIVEVSPAFDDHTENTAFAAAQLGYEIILNWVKKGLDKAPLTEQEAKILSAEQKEEGTKIHTEL</sequence>
<keyword evidence="3 4" id="KW-0378">Hydrolase</keyword>
<dbReference type="VEuPathDB" id="FungiDB:ASPZODRAFT_140466"/>
<dbReference type="CDD" id="cd11592">
    <property type="entry name" value="Agmatinase_PAH"/>
    <property type="match status" value="1"/>
</dbReference>
<dbReference type="InterPro" id="IPR006035">
    <property type="entry name" value="Ureohydrolase"/>
</dbReference>
<keyword evidence="7" id="KW-1185">Reference proteome</keyword>
<dbReference type="Pfam" id="PF00491">
    <property type="entry name" value="Arginase"/>
    <property type="match status" value="1"/>
</dbReference>
<dbReference type="EMBL" id="KV878339">
    <property type="protein sequence ID" value="OJJ48139.1"/>
    <property type="molecule type" value="Genomic_DNA"/>
</dbReference>
<dbReference type="PANTHER" id="PTHR11358">
    <property type="entry name" value="ARGINASE/AGMATINASE"/>
    <property type="match status" value="1"/>
</dbReference>
<dbReference type="PANTHER" id="PTHR11358:SF26">
    <property type="entry name" value="GUANIDINO ACID HYDROLASE, MITOCHONDRIAL"/>
    <property type="match status" value="1"/>
</dbReference>
<gene>
    <name evidence="6" type="ORF">ASPZODRAFT_140466</name>
</gene>
<evidence type="ECO:0008006" key="8">
    <source>
        <dbReference type="Google" id="ProtNLM"/>
    </source>
</evidence>
<dbReference type="STRING" id="1073090.A0A1L9SLM0"/>
<dbReference type="Proteomes" id="UP000184188">
    <property type="component" value="Unassembled WGS sequence"/>
</dbReference>
<comment type="similarity">
    <text evidence="1">Belongs to the arginase family. Agmatinase subfamily.</text>
</comment>
<reference evidence="7" key="1">
    <citation type="journal article" date="2017" name="Genome Biol.">
        <title>Comparative genomics reveals high biological diversity and specific adaptations in the industrially and medically important fungal genus Aspergillus.</title>
        <authorList>
            <person name="de Vries R.P."/>
            <person name="Riley R."/>
            <person name="Wiebenga A."/>
            <person name="Aguilar-Osorio G."/>
            <person name="Amillis S."/>
            <person name="Uchima C.A."/>
            <person name="Anderluh G."/>
            <person name="Asadollahi M."/>
            <person name="Askin M."/>
            <person name="Barry K."/>
            <person name="Battaglia E."/>
            <person name="Bayram O."/>
            <person name="Benocci T."/>
            <person name="Braus-Stromeyer S.A."/>
            <person name="Caldana C."/>
            <person name="Canovas D."/>
            <person name="Cerqueira G.C."/>
            <person name="Chen F."/>
            <person name="Chen W."/>
            <person name="Choi C."/>
            <person name="Clum A."/>
            <person name="Dos Santos R.A."/>
            <person name="Damasio A.R."/>
            <person name="Diallinas G."/>
            <person name="Emri T."/>
            <person name="Fekete E."/>
            <person name="Flipphi M."/>
            <person name="Freyberg S."/>
            <person name="Gallo A."/>
            <person name="Gournas C."/>
            <person name="Habgood R."/>
            <person name="Hainaut M."/>
            <person name="Harispe M.L."/>
            <person name="Henrissat B."/>
            <person name="Hilden K.S."/>
            <person name="Hope R."/>
            <person name="Hossain A."/>
            <person name="Karabika E."/>
            <person name="Karaffa L."/>
            <person name="Karanyi Z."/>
            <person name="Krasevec N."/>
            <person name="Kuo A."/>
            <person name="Kusch H."/>
            <person name="LaButti K."/>
            <person name="Lagendijk E.L."/>
            <person name="Lapidus A."/>
            <person name="Levasseur A."/>
            <person name="Lindquist E."/>
            <person name="Lipzen A."/>
            <person name="Logrieco A.F."/>
            <person name="MacCabe A."/>
            <person name="Maekelae M.R."/>
            <person name="Malavazi I."/>
            <person name="Melin P."/>
            <person name="Meyer V."/>
            <person name="Mielnichuk N."/>
            <person name="Miskei M."/>
            <person name="Molnar A.P."/>
            <person name="Mule G."/>
            <person name="Ngan C.Y."/>
            <person name="Orejas M."/>
            <person name="Orosz E."/>
            <person name="Ouedraogo J.P."/>
            <person name="Overkamp K.M."/>
            <person name="Park H.-S."/>
            <person name="Perrone G."/>
            <person name="Piumi F."/>
            <person name="Punt P.J."/>
            <person name="Ram A.F."/>
            <person name="Ramon A."/>
            <person name="Rauscher S."/>
            <person name="Record E."/>
            <person name="Riano-Pachon D.M."/>
            <person name="Robert V."/>
            <person name="Roehrig J."/>
            <person name="Ruller R."/>
            <person name="Salamov A."/>
            <person name="Salih N.S."/>
            <person name="Samson R.A."/>
            <person name="Sandor E."/>
            <person name="Sanguinetti M."/>
            <person name="Schuetze T."/>
            <person name="Sepcic K."/>
            <person name="Shelest E."/>
            <person name="Sherlock G."/>
            <person name="Sophianopoulou V."/>
            <person name="Squina F.M."/>
            <person name="Sun H."/>
            <person name="Susca A."/>
            <person name="Todd R.B."/>
            <person name="Tsang A."/>
            <person name="Unkles S.E."/>
            <person name="van de Wiele N."/>
            <person name="van Rossen-Uffink D."/>
            <person name="Oliveira J.V."/>
            <person name="Vesth T.C."/>
            <person name="Visser J."/>
            <person name="Yu J.-H."/>
            <person name="Zhou M."/>
            <person name="Andersen M.R."/>
            <person name="Archer D.B."/>
            <person name="Baker S.E."/>
            <person name="Benoit I."/>
            <person name="Brakhage A.A."/>
            <person name="Braus G.H."/>
            <person name="Fischer R."/>
            <person name="Frisvad J.C."/>
            <person name="Goldman G.H."/>
            <person name="Houbraken J."/>
            <person name="Oakley B."/>
            <person name="Pocsi I."/>
            <person name="Scazzocchio C."/>
            <person name="Seiboth B."/>
            <person name="vanKuyk P.A."/>
            <person name="Wortman J."/>
            <person name="Dyer P.S."/>
            <person name="Grigoriev I.V."/>
        </authorList>
    </citation>
    <scope>NUCLEOTIDE SEQUENCE [LARGE SCALE GENOMIC DNA]</scope>
    <source>
        <strain evidence="7">CBS 506.65</strain>
    </source>
</reference>
<dbReference type="GO" id="GO:0033389">
    <property type="term" value="P:putrescine biosynthetic process from arginine, via agmatine"/>
    <property type="evidence" value="ECO:0007669"/>
    <property type="project" value="TreeGrafter"/>
</dbReference>
<feature type="chain" id="PRO_5012340772" description="Agmatinase" evidence="5">
    <location>
        <begin position="20"/>
        <end position="430"/>
    </location>
</feature>
<dbReference type="InterPro" id="IPR023696">
    <property type="entry name" value="Ureohydrolase_dom_sf"/>
</dbReference>
<dbReference type="AlphaFoldDB" id="A0A1L9SLM0"/>
<name>A0A1L9SLM0_9EURO</name>
<evidence type="ECO:0000313" key="7">
    <source>
        <dbReference type="Proteomes" id="UP000184188"/>
    </source>
</evidence>
<dbReference type="GeneID" id="34611132"/>
<keyword evidence="5" id="KW-0732">Signal</keyword>
<protein>
    <recommendedName>
        <fullName evidence="8">Agmatinase</fullName>
    </recommendedName>
</protein>
<evidence type="ECO:0000256" key="5">
    <source>
        <dbReference type="SAM" id="SignalP"/>
    </source>
</evidence>
<dbReference type="GO" id="GO:0046872">
    <property type="term" value="F:metal ion binding"/>
    <property type="evidence" value="ECO:0007669"/>
    <property type="project" value="UniProtKB-KW"/>
</dbReference>
<keyword evidence="2" id="KW-0479">Metal-binding</keyword>
<dbReference type="InterPro" id="IPR020855">
    <property type="entry name" value="Ureohydrolase_Mn_BS"/>
</dbReference>
<dbReference type="PROSITE" id="PS51409">
    <property type="entry name" value="ARGINASE_2"/>
    <property type="match status" value="1"/>
</dbReference>
<dbReference type="OrthoDB" id="288726at2759"/>
<accession>A0A1L9SLM0</accession>
<dbReference type="RefSeq" id="XP_022582649.1">
    <property type="nucleotide sequence ID" value="XM_022724667.1"/>
</dbReference>
<dbReference type="PRINTS" id="PR00116">
    <property type="entry name" value="ARGINASE"/>
</dbReference>
<dbReference type="SUPFAM" id="SSF52768">
    <property type="entry name" value="Arginase/deacetylase"/>
    <property type="match status" value="2"/>
</dbReference>
<evidence type="ECO:0000313" key="6">
    <source>
        <dbReference type="EMBL" id="OJJ48139.1"/>
    </source>
</evidence>
<organism evidence="6 7">
    <name type="scientific">Penicilliopsis zonata CBS 506.65</name>
    <dbReference type="NCBI Taxonomy" id="1073090"/>
    <lineage>
        <taxon>Eukaryota</taxon>
        <taxon>Fungi</taxon>
        <taxon>Dikarya</taxon>
        <taxon>Ascomycota</taxon>
        <taxon>Pezizomycotina</taxon>
        <taxon>Eurotiomycetes</taxon>
        <taxon>Eurotiomycetidae</taxon>
        <taxon>Eurotiales</taxon>
        <taxon>Aspergillaceae</taxon>
        <taxon>Penicilliopsis</taxon>
    </lineage>
</organism>
<feature type="signal peptide" evidence="5">
    <location>
        <begin position="1"/>
        <end position="19"/>
    </location>
</feature>
<dbReference type="Gene3D" id="3.40.800.10">
    <property type="entry name" value="Ureohydrolase domain"/>
    <property type="match status" value="2"/>
</dbReference>
<proteinExistence type="inferred from homology"/>
<dbReference type="GO" id="GO:0008783">
    <property type="term" value="F:agmatinase activity"/>
    <property type="evidence" value="ECO:0007669"/>
    <property type="project" value="TreeGrafter"/>
</dbReference>
<dbReference type="PROSITE" id="PS01053">
    <property type="entry name" value="ARGINASE_1"/>
    <property type="match status" value="1"/>
</dbReference>